<comment type="caution">
    <text evidence="1">The sequence shown here is derived from an EMBL/GenBank/DDBJ whole genome shotgun (WGS) entry which is preliminary data.</text>
</comment>
<dbReference type="AlphaFoldDB" id="A0A2T5F0X1"/>
<name>A0A2T5F0X1_VIBSP</name>
<evidence type="ECO:0000313" key="1">
    <source>
        <dbReference type="EMBL" id="PTP39394.1"/>
    </source>
</evidence>
<sequence length="476" mass="55404">MNKENESQDLDFDFELDDNLEGIDIDFEKEDIDVDIDEELIEIMELSEDGSFVDSLPDDLNINDKIMLDIDFDAQYKVDREDFEDFFMFKKYYHIYDILKKDYDIYLIRKSCSEYSEIIVTNTLEYVSILPTSVESGEFDKCILTKQNRSIDIKSLSKKEPKIEPKKVKRGELKKNKDQDTLFDTRKKEMEKISSKMKDTKFYEGYDKFKPVVGDFYINLSSASFVSIKRLLNERNAAEFSKIFKPLIGFRVKVRVINGVITSFEKDFFECAACHSENSSLTPSKDCCSSPFLMSKVTQITVSDLAKESICYTFNKLLYKKQSIDRFVVTSVFKMVLREGFSGESCNFKPLVEDTKLLKLLGNQKLDQDFGRDEFEEMCSVFIYNLKFLKTVDLSDDCRFDKNYDLIFSQLSGALEEISNSKTFGLSSDNIFEDRISSIRFFKEMASIVTKKMSECYDIIQVHNIKQKEKPTKNKG</sequence>
<gene>
    <name evidence="1" type="ORF">CWO07_02165</name>
</gene>
<proteinExistence type="predicted"/>
<evidence type="ECO:0000313" key="2">
    <source>
        <dbReference type="Proteomes" id="UP000244197"/>
    </source>
</evidence>
<organism evidence="1 2">
    <name type="scientific">Vibrio splendidus</name>
    <dbReference type="NCBI Taxonomy" id="29497"/>
    <lineage>
        <taxon>Bacteria</taxon>
        <taxon>Pseudomonadati</taxon>
        <taxon>Pseudomonadota</taxon>
        <taxon>Gammaproteobacteria</taxon>
        <taxon>Vibrionales</taxon>
        <taxon>Vibrionaceae</taxon>
        <taxon>Vibrio</taxon>
    </lineage>
</organism>
<dbReference type="EMBL" id="PIFK01000003">
    <property type="protein sequence ID" value="PTP39394.1"/>
    <property type="molecule type" value="Genomic_DNA"/>
</dbReference>
<accession>A0A2T5F0X1</accession>
<protein>
    <submittedName>
        <fullName evidence="1">Uncharacterized protein</fullName>
    </submittedName>
</protein>
<dbReference type="Proteomes" id="UP000244197">
    <property type="component" value="Unassembled WGS sequence"/>
</dbReference>
<reference evidence="1 2" key="1">
    <citation type="submission" date="2017-11" db="EMBL/GenBank/DDBJ databases">
        <title>Population delineation of vibrios coincides with oyster pathogenicity.</title>
        <authorList>
            <person name="Bruto M."/>
            <person name="Labreuche Y."/>
            <person name="James A."/>
            <person name="Piel D."/>
            <person name="Chenivesse S."/>
            <person name="Petton B."/>
            <person name="Polz M.F."/>
            <person name="Le Roux F."/>
        </authorList>
    </citation>
    <scope>NUCLEOTIDE SEQUENCE [LARGE SCALE GENOMIC DNA]</scope>
    <source>
        <strain evidence="1 2">FF_144</strain>
    </source>
</reference>
<dbReference type="RefSeq" id="WP_108187190.1">
    <property type="nucleotide sequence ID" value="NZ_PIFK01000003.1"/>
</dbReference>